<comment type="catalytic activity">
    <reaction evidence="10">
        <text>a (3S)-3-hydroxyacyl-CoA + NAD(+) = a 3-oxoacyl-CoA + NADH + H(+)</text>
        <dbReference type="Rhea" id="RHEA:22432"/>
        <dbReference type="ChEBI" id="CHEBI:15378"/>
        <dbReference type="ChEBI" id="CHEBI:57318"/>
        <dbReference type="ChEBI" id="CHEBI:57540"/>
        <dbReference type="ChEBI" id="CHEBI:57945"/>
        <dbReference type="ChEBI" id="CHEBI:90726"/>
        <dbReference type="EC" id="1.1.1.35"/>
    </reaction>
</comment>
<dbReference type="PANTHER" id="PTHR43612:SF3">
    <property type="entry name" value="TRIFUNCTIONAL ENZYME SUBUNIT ALPHA, MITOCHONDRIAL"/>
    <property type="match status" value="1"/>
</dbReference>
<dbReference type="InterPro" id="IPR006176">
    <property type="entry name" value="3-OHacyl-CoA_DH_NAD-bd"/>
</dbReference>
<dbReference type="GO" id="GO:0070403">
    <property type="term" value="F:NAD+ binding"/>
    <property type="evidence" value="ECO:0007669"/>
    <property type="project" value="InterPro"/>
</dbReference>
<proteinExistence type="inferred from homology"/>
<evidence type="ECO:0000256" key="9">
    <source>
        <dbReference type="ARBA" id="ARBA00023268"/>
    </source>
</evidence>
<sequence length="643" mass="69894">MSTELNVKNWSLQIDARQIAWLSINCPERSMNALSAQVMEELKTALDHLGQHTIKGLVFLSGKSNGFIAGADIKEFSDFSSPDDGKQLIERGWNLFNRIEKLPFPTLALIHGACLGGGLELALACKYRMLIDTPTPALSLPEVMLGIYPAWGGLMRLPALIGPQAGLDMILTGRTLDTIKAQSVGLVDWVVAPRVARQNAADWVLSGRPRSQAKGLAKWLNRQPLKRLVARQARKNVARKDPDAHYPAPRAIIDLWEQHNGNGLAAPDIVNRLLNSPVTANLIRVFHLQERLKAFGKQGGLPPVLQVHVIGAGVMGGGIAAWCALQGIKTTLQDTDYSRIANAFKAAAPLFARKDRLTAQAARDRLIPDPDGHGIATADLVIEAIYEEEQAKQDLYQKLEALMKPDAFLASNTSSLSIQALRSGLKRPERFLGIHFFNPVAKMPLVEIVHAEGISPQTINRACAFAGQIGKLPLPVQDTPGFLVNAVLAPYMLEAMHCVDEGIDPEVIDTAMLAFGMPMGPIELADTVGLDIALAAGTQLSTGKPVPNCMTRLVAQNKLGIKTGEGFYNWKNRKHGIRSNKPVPDGLAQRLITPFIEQARRQTEKGITGDDDLTDAGIIFGTGFAPFRGGPLHYRKTSFGKIP</sequence>
<name>A0A918MW38_9BURK</name>
<dbReference type="GO" id="GO:0006635">
    <property type="term" value="P:fatty acid beta-oxidation"/>
    <property type="evidence" value="ECO:0007669"/>
    <property type="project" value="TreeGrafter"/>
</dbReference>
<evidence type="ECO:0000313" key="13">
    <source>
        <dbReference type="EMBL" id="GGW76633.1"/>
    </source>
</evidence>
<dbReference type="InterPro" id="IPR001753">
    <property type="entry name" value="Enoyl-CoA_hydra/iso"/>
</dbReference>
<feature type="domain" description="3-hydroxyacyl-CoA dehydrogenase NAD binding" evidence="12">
    <location>
        <begin position="306"/>
        <end position="478"/>
    </location>
</feature>
<evidence type="ECO:0000256" key="6">
    <source>
        <dbReference type="ARBA" id="ARBA00023027"/>
    </source>
</evidence>
<keyword evidence="4" id="KW-0442">Lipid degradation</keyword>
<dbReference type="Gene3D" id="3.90.226.10">
    <property type="entry name" value="2-enoyl-CoA Hydratase, Chain A, domain 1"/>
    <property type="match status" value="1"/>
</dbReference>
<keyword evidence="6" id="KW-0520">NAD</keyword>
<evidence type="ECO:0000256" key="2">
    <source>
        <dbReference type="ARBA" id="ARBA00007005"/>
    </source>
</evidence>
<reference evidence="13" key="1">
    <citation type="journal article" date="2014" name="Int. J. Syst. Evol. Microbiol.">
        <title>Complete genome sequence of Corynebacterium casei LMG S-19264T (=DSM 44701T), isolated from a smear-ripened cheese.</title>
        <authorList>
            <consortium name="US DOE Joint Genome Institute (JGI-PGF)"/>
            <person name="Walter F."/>
            <person name="Albersmeier A."/>
            <person name="Kalinowski J."/>
            <person name="Ruckert C."/>
        </authorList>
    </citation>
    <scope>NUCLEOTIDE SEQUENCE</scope>
    <source>
        <strain evidence="13">KCTC 23732</strain>
    </source>
</reference>
<dbReference type="Proteomes" id="UP000608345">
    <property type="component" value="Unassembled WGS sequence"/>
</dbReference>
<dbReference type="CDD" id="cd06558">
    <property type="entry name" value="crotonase-like"/>
    <property type="match status" value="1"/>
</dbReference>
<dbReference type="GO" id="GO:0016509">
    <property type="term" value="F:long-chain (3S)-3-hydroxyacyl-CoA dehydrogenase (NAD+) activity"/>
    <property type="evidence" value="ECO:0007669"/>
    <property type="project" value="TreeGrafter"/>
</dbReference>
<dbReference type="InterPro" id="IPR006108">
    <property type="entry name" value="3HC_DH_C"/>
</dbReference>
<dbReference type="InterPro" id="IPR013328">
    <property type="entry name" value="6PGD_dom2"/>
</dbReference>
<evidence type="ECO:0000256" key="7">
    <source>
        <dbReference type="ARBA" id="ARBA00023098"/>
    </source>
</evidence>
<keyword evidence="7" id="KW-0443">Lipid metabolism</keyword>
<dbReference type="Pfam" id="PF00378">
    <property type="entry name" value="ECH_1"/>
    <property type="match status" value="1"/>
</dbReference>
<evidence type="ECO:0000256" key="4">
    <source>
        <dbReference type="ARBA" id="ARBA00022963"/>
    </source>
</evidence>
<reference evidence="13" key="2">
    <citation type="submission" date="2020-09" db="EMBL/GenBank/DDBJ databases">
        <authorList>
            <person name="Sun Q."/>
            <person name="Kim S."/>
        </authorList>
    </citation>
    <scope>NUCLEOTIDE SEQUENCE</scope>
    <source>
        <strain evidence="13">KCTC 23732</strain>
    </source>
</reference>
<dbReference type="InterPro" id="IPR036291">
    <property type="entry name" value="NAD(P)-bd_dom_sf"/>
</dbReference>
<comment type="similarity">
    <text evidence="2">In the central section; belongs to the 3-hydroxyacyl-CoA dehydrogenase family.</text>
</comment>
<evidence type="ECO:0000256" key="5">
    <source>
        <dbReference type="ARBA" id="ARBA00023002"/>
    </source>
</evidence>
<dbReference type="InterPro" id="IPR050136">
    <property type="entry name" value="FA_oxidation_alpha_subunit"/>
</dbReference>
<dbReference type="RefSeq" id="WP_189383661.1">
    <property type="nucleotide sequence ID" value="NZ_BAABFY010000002.1"/>
</dbReference>
<evidence type="ECO:0000313" key="14">
    <source>
        <dbReference type="Proteomes" id="UP000608345"/>
    </source>
</evidence>
<dbReference type="Gene3D" id="1.10.1040.10">
    <property type="entry name" value="N-(1-d-carboxylethyl)-l-norvaline Dehydrogenase, domain 2"/>
    <property type="match status" value="2"/>
</dbReference>
<protein>
    <submittedName>
        <fullName evidence="13">Enoyl-CoA hydratase</fullName>
    </submittedName>
</protein>
<keyword evidence="3" id="KW-0276">Fatty acid metabolism</keyword>
<dbReference type="SUPFAM" id="SSF52096">
    <property type="entry name" value="ClpP/crotonase"/>
    <property type="match status" value="1"/>
</dbReference>
<dbReference type="SUPFAM" id="SSF51735">
    <property type="entry name" value="NAD(P)-binding Rossmann-fold domains"/>
    <property type="match status" value="1"/>
</dbReference>
<comment type="pathway">
    <text evidence="1">Lipid metabolism; fatty acid beta-oxidation.</text>
</comment>
<gene>
    <name evidence="13" type="ORF">GCM10011450_03000</name>
</gene>
<evidence type="ECO:0000256" key="1">
    <source>
        <dbReference type="ARBA" id="ARBA00005005"/>
    </source>
</evidence>
<dbReference type="InterPro" id="IPR008927">
    <property type="entry name" value="6-PGluconate_DH-like_C_sf"/>
</dbReference>
<dbReference type="FunFam" id="3.40.50.720:FF:000009">
    <property type="entry name" value="Fatty oxidation complex, alpha subunit"/>
    <property type="match status" value="1"/>
</dbReference>
<keyword evidence="5" id="KW-0560">Oxidoreductase</keyword>
<accession>A0A918MW38</accession>
<evidence type="ECO:0000259" key="11">
    <source>
        <dbReference type="Pfam" id="PF00725"/>
    </source>
</evidence>
<evidence type="ECO:0000256" key="3">
    <source>
        <dbReference type="ARBA" id="ARBA00022832"/>
    </source>
</evidence>
<dbReference type="EMBL" id="BMYS01000001">
    <property type="protein sequence ID" value="GGW76633.1"/>
    <property type="molecule type" value="Genomic_DNA"/>
</dbReference>
<feature type="domain" description="3-hydroxyacyl-CoA dehydrogenase C-terminal" evidence="11">
    <location>
        <begin position="481"/>
        <end position="570"/>
    </location>
</feature>
<dbReference type="Gene3D" id="3.40.50.720">
    <property type="entry name" value="NAD(P)-binding Rossmann-like Domain"/>
    <property type="match status" value="1"/>
</dbReference>
<dbReference type="PANTHER" id="PTHR43612">
    <property type="entry name" value="TRIFUNCTIONAL ENZYME SUBUNIT ALPHA"/>
    <property type="match status" value="1"/>
</dbReference>
<dbReference type="SUPFAM" id="SSF48179">
    <property type="entry name" value="6-phosphogluconate dehydrogenase C-terminal domain-like"/>
    <property type="match status" value="2"/>
</dbReference>
<keyword evidence="9" id="KW-0511">Multifunctional enzyme</keyword>
<organism evidence="13 14">
    <name type="scientific">Advenella faeciporci</name>
    <dbReference type="NCBI Taxonomy" id="797535"/>
    <lineage>
        <taxon>Bacteria</taxon>
        <taxon>Pseudomonadati</taxon>
        <taxon>Pseudomonadota</taxon>
        <taxon>Betaproteobacteria</taxon>
        <taxon>Burkholderiales</taxon>
        <taxon>Alcaligenaceae</taxon>
    </lineage>
</organism>
<dbReference type="InterPro" id="IPR029045">
    <property type="entry name" value="ClpP/crotonase-like_dom_sf"/>
</dbReference>
<dbReference type="Pfam" id="PF02737">
    <property type="entry name" value="3HCDH_N"/>
    <property type="match status" value="1"/>
</dbReference>
<dbReference type="GO" id="GO:0004300">
    <property type="term" value="F:enoyl-CoA hydratase activity"/>
    <property type="evidence" value="ECO:0007669"/>
    <property type="project" value="TreeGrafter"/>
</dbReference>
<evidence type="ECO:0000256" key="8">
    <source>
        <dbReference type="ARBA" id="ARBA00023239"/>
    </source>
</evidence>
<comment type="caution">
    <text evidence="13">The sequence shown here is derived from an EMBL/GenBank/DDBJ whole genome shotgun (WGS) entry which is preliminary data.</text>
</comment>
<evidence type="ECO:0000256" key="10">
    <source>
        <dbReference type="ARBA" id="ARBA00049556"/>
    </source>
</evidence>
<evidence type="ECO:0000259" key="12">
    <source>
        <dbReference type="Pfam" id="PF02737"/>
    </source>
</evidence>
<dbReference type="Pfam" id="PF00725">
    <property type="entry name" value="3HCDH"/>
    <property type="match status" value="1"/>
</dbReference>
<keyword evidence="14" id="KW-1185">Reference proteome</keyword>
<keyword evidence="8" id="KW-0456">Lyase</keyword>
<dbReference type="AlphaFoldDB" id="A0A918MW38"/>